<organism evidence="1">
    <name type="scientific">Rhizophora mucronata</name>
    <name type="common">Asiatic mangrove</name>
    <dbReference type="NCBI Taxonomy" id="61149"/>
    <lineage>
        <taxon>Eukaryota</taxon>
        <taxon>Viridiplantae</taxon>
        <taxon>Streptophyta</taxon>
        <taxon>Embryophyta</taxon>
        <taxon>Tracheophyta</taxon>
        <taxon>Spermatophyta</taxon>
        <taxon>Magnoliopsida</taxon>
        <taxon>eudicotyledons</taxon>
        <taxon>Gunneridae</taxon>
        <taxon>Pentapetalae</taxon>
        <taxon>rosids</taxon>
        <taxon>fabids</taxon>
        <taxon>Malpighiales</taxon>
        <taxon>Rhizophoraceae</taxon>
        <taxon>Rhizophora</taxon>
    </lineage>
</organism>
<protein>
    <submittedName>
        <fullName evidence="1">Uncharacterized protein</fullName>
    </submittedName>
</protein>
<evidence type="ECO:0000313" key="1">
    <source>
        <dbReference type="EMBL" id="MBW81821.1"/>
    </source>
</evidence>
<name>A0A2P2IKV9_RHIMU</name>
<accession>A0A2P2IKV9</accession>
<dbReference type="AlphaFoldDB" id="A0A2P2IKV9"/>
<dbReference type="EMBL" id="GGEC01001338">
    <property type="protein sequence ID" value="MBW81821.1"/>
    <property type="molecule type" value="Transcribed_RNA"/>
</dbReference>
<proteinExistence type="predicted"/>
<sequence length="58" mass="6526">MNQWRPFWHLGIINHFTSPTWVDTSHALTIVGPQGTTALLKRQNGSSRAVSTLNTKHD</sequence>
<reference evidence="1" key="1">
    <citation type="submission" date="2018-02" db="EMBL/GenBank/DDBJ databases">
        <title>Rhizophora mucronata_Transcriptome.</title>
        <authorList>
            <person name="Meera S.P."/>
            <person name="Sreeshan A."/>
            <person name="Augustine A."/>
        </authorList>
    </citation>
    <scope>NUCLEOTIDE SEQUENCE</scope>
    <source>
        <tissue evidence="1">Leaf</tissue>
    </source>
</reference>